<evidence type="ECO:0000313" key="2">
    <source>
        <dbReference type="Proteomes" id="UP001283361"/>
    </source>
</evidence>
<accession>A0AAE1AZA2</accession>
<protein>
    <submittedName>
        <fullName evidence="1">Uncharacterized protein</fullName>
    </submittedName>
</protein>
<comment type="caution">
    <text evidence="1">The sequence shown here is derived from an EMBL/GenBank/DDBJ whole genome shotgun (WGS) entry which is preliminary data.</text>
</comment>
<dbReference type="AlphaFoldDB" id="A0AAE1AZA2"/>
<keyword evidence="2" id="KW-1185">Reference proteome</keyword>
<evidence type="ECO:0000313" key="1">
    <source>
        <dbReference type="EMBL" id="KAK3796823.1"/>
    </source>
</evidence>
<organism evidence="1 2">
    <name type="scientific">Elysia crispata</name>
    <name type="common">lettuce slug</name>
    <dbReference type="NCBI Taxonomy" id="231223"/>
    <lineage>
        <taxon>Eukaryota</taxon>
        <taxon>Metazoa</taxon>
        <taxon>Spiralia</taxon>
        <taxon>Lophotrochozoa</taxon>
        <taxon>Mollusca</taxon>
        <taxon>Gastropoda</taxon>
        <taxon>Heterobranchia</taxon>
        <taxon>Euthyneura</taxon>
        <taxon>Panpulmonata</taxon>
        <taxon>Sacoglossa</taxon>
        <taxon>Placobranchoidea</taxon>
        <taxon>Plakobranchidae</taxon>
        <taxon>Elysia</taxon>
    </lineage>
</organism>
<sequence length="114" mass="13509">MRHLLNETIGQQEDHDHILAEWTLKLKPVFVFATTSNVFTVPRNFKRPKLRRYWLWLADVQIELGKVLEFKQTSSLHPFPVMQGQQIMRFWNPQNKTSVSCSSHVPKEAIFYIL</sequence>
<dbReference type="EMBL" id="JAWDGP010000840">
    <property type="protein sequence ID" value="KAK3796823.1"/>
    <property type="molecule type" value="Genomic_DNA"/>
</dbReference>
<dbReference type="Proteomes" id="UP001283361">
    <property type="component" value="Unassembled WGS sequence"/>
</dbReference>
<name>A0AAE1AZA2_9GAST</name>
<proteinExistence type="predicted"/>
<gene>
    <name evidence="1" type="ORF">RRG08_040882</name>
</gene>
<reference evidence="1" key="1">
    <citation type="journal article" date="2023" name="G3 (Bethesda)">
        <title>A reference genome for the long-term kleptoplast-retaining sea slug Elysia crispata morphotype clarki.</title>
        <authorList>
            <person name="Eastman K.E."/>
            <person name="Pendleton A.L."/>
            <person name="Shaikh M.A."/>
            <person name="Suttiyut T."/>
            <person name="Ogas R."/>
            <person name="Tomko P."/>
            <person name="Gavelis G."/>
            <person name="Widhalm J.R."/>
            <person name="Wisecaver J.H."/>
        </authorList>
    </citation>
    <scope>NUCLEOTIDE SEQUENCE</scope>
    <source>
        <strain evidence="1">ECLA1</strain>
    </source>
</reference>